<keyword evidence="1" id="KW-0812">Transmembrane</keyword>
<evidence type="ECO:0000313" key="4">
    <source>
        <dbReference type="Proteomes" id="UP000295645"/>
    </source>
</evidence>
<accession>A0A4R3YHS9</accession>
<evidence type="ECO:0000313" key="3">
    <source>
        <dbReference type="EMBL" id="TCV91631.1"/>
    </source>
</evidence>
<reference evidence="3 4" key="1">
    <citation type="submission" date="2019-03" db="EMBL/GenBank/DDBJ databases">
        <title>Above-ground endophytic microbial communities from plants in different locations in the United States.</title>
        <authorList>
            <person name="Frank C."/>
        </authorList>
    </citation>
    <scope>NUCLEOTIDE SEQUENCE [LARGE SCALE GENOMIC DNA]</scope>
    <source>
        <strain evidence="3 4">LP_13_YM</strain>
    </source>
</reference>
<gene>
    <name evidence="3" type="ORF">EC912_11061</name>
</gene>
<name>A0A4R3YHS9_9GAMM</name>
<keyword evidence="1" id="KW-0472">Membrane</keyword>
<evidence type="ECO:0000259" key="2">
    <source>
        <dbReference type="Pfam" id="PF10882"/>
    </source>
</evidence>
<comment type="caution">
    <text evidence="3">The sequence shown here is derived from an EMBL/GenBank/DDBJ whole genome shotgun (WGS) entry which is preliminary data.</text>
</comment>
<dbReference type="Proteomes" id="UP000295645">
    <property type="component" value="Unassembled WGS sequence"/>
</dbReference>
<dbReference type="EMBL" id="SMCS01000010">
    <property type="protein sequence ID" value="TCV91631.1"/>
    <property type="molecule type" value="Genomic_DNA"/>
</dbReference>
<dbReference type="OrthoDB" id="574096at2"/>
<feature type="transmembrane region" description="Helical" evidence="1">
    <location>
        <begin position="12"/>
        <end position="32"/>
    </location>
</feature>
<keyword evidence="4" id="KW-1185">Reference proteome</keyword>
<feature type="domain" description="Bacterial Pleckstrin homology" evidence="2">
    <location>
        <begin position="63"/>
        <end position="159"/>
    </location>
</feature>
<organism evidence="3 4">
    <name type="scientific">Luteibacter rhizovicinus</name>
    <dbReference type="NCBI Taxonomy" id="242606"/>
    <lineage>
        <taxon>Bacteria</taxon>
        <taxon>Pseudomonadati</taxon>
        <taxon>Pseudomonadota</taxon>
        <taxon>Gammaproteobacteria</taxon>
        <taxon>Lysobacterales</taxon>
        <taxon>Rhodanobacteraceae</taxon>
        <taxon>Luteibacter</taxon>
    </lineage>
</organism>
<dbReference type="Pfam" id="PF10882">
    <property type="entry name" value="bPH_5"/>
    <property type="match status" value="1"/>
</dbReference>
<proteinExistence type="predicted"/>
<keyword evidence="1" id="KW-1133">Transmembrane helix</keyword>
<dbReference type="RefSeq" id="WP_132147100.1">
    <property type="nucleotide sequence ID" value="NZ_SMCS01000010.1"/>
</dbReference>
<dbReference type="InterPro" id="IPR027783">
    <property type="entry name" value="Bacterial_PH-related"/>
</dbReference>
<sequence>MRQFTATRSGTVLIATTLFVLILVGVAGLVAFRMQAASLEVVAIGGLAIVAFLGMSLVTTQGYEVGEGMLVIRRALISRRFPLRGALVRTDDLAMSGAIRVFGNGGLFAVDGLFYSRRLGWFRAYIRNSDHLIVVTLVDGRTVVVSPDDPLGFVEAAMRESGIQQRTGDRS</sequence>
<feature type="transmembrane region" description="Helical" evidence="1">
    <location>
        <begin position="38"/>
        <end position="59"/>
    </location>
</feature>
<dbReference type="AlphaFoldDB" id="A0A4R3YHS9"/>
<evidence type="ECO:0000256" key="1">
    <source>
        <dbReference type="SAM" id="Phobius"/>
    </source>
</evidence>
<protein>
    <submittedName>
        <fullName evidence="3">PH (Pleckstrin Homology) domain-containing protein</fullName>
    </submittedName>
</protein>